<reference evidence="3" key="1">
    <citation type="submission" date="2018-10" db="EMBL/GenBank/DDBJ databases">
        <authorList>
            <person name="Hariharan J."/>
            <person name="Choudoir M.J."/>
            <person name="Diebold P."/>
            <person name="Panke-Buisse K."/>
            <person name="Campbell A.N."/>
            <person name="Buckley D.H."/>
        </authorList>
    </citation>
    <scope>NUCLEOTIDE SEQUENCE</scope>
    <source>
        <strain evidence="3">Gb1</strain>
    </source>
</reference>
<evidence type="ECO:0000256" key="2">
    <source>
        <dbReference type="SAM" id="SignalP"/>
    </source>
</evidence>
<sequence length="303" mass="31470">MRITARGPAVGATALVTVLLAAVTGCSSSGPSDGDDGSKLLTALGALADDSGTKQVTFLDTARVRELSKGGAERFASVSEPASPLLSPHEPGLLGPQFEVAQIDTAVDTAEAGHWTGSFDAAAVTRSLKSNGYAQSEKDGREVWAHPGGTGASLHVSDDEISYSTRDSDPMAAVDPEDGSSLADDKEFRRASECLGDVYRADFNPSTASSEPVRLAALGQRASSASKNTEILCFVAKDDAAAKSLEGELLDVVGAKSPKFDGTKVTVEKGDQPFVRAVVPDSASQRPGRLIISDLELWMTAAE</sequence>
<dbReference type="EMBL" id="RDBM01000022">
    <property type="protein sequence ID" value="TXS32694.1"/>
    <property type="molecule type" value="Genomic_DNA"/>
</dbReference>
<evidence type="ECO:0000313" key="3">
    <source>
        <dbReference type="EMBL" id="TXS32694.1"/>
    </source>
</evidence>
<evidence type="ECO:0000256" key="1">
    <source>
        <dbReference type="SAM" id="MobiDB-lite"/>
    </source>
</evidence>
<dbReference type="RefSeq" id="WP_147982981.1">
    <property type="nucleotide sequence ID" value="NZ_RDBM01000022.1"/>
</dbReference>
<proteinExistence type="predicted"/>
<dbReference type="AlphaFoldDB" id="A0A652LAI0"/>
<comment type="caution">
    <text evidence="3">The sequence shown here is derived from an EMBL/GenBank/DDBJ whole genome shotgun (WGS) entry which is preliminary data.</text>
</comment>
<gene>
    <name evidence="3" type="ORF">EAO74_06575</name>
</gene>
<name>A0A652LAI0_9ACTN</name>
<accession>A0A652LAI0</accession>
<feature type="signal peptide" evidence="2">
    <location>
        <begin position="1"/>
        <end position="21"/>
    </location>
</feature>
<keyword evidence="2" id="KW-0732">Signal</keyword>
<protein>
    <recommendedName>
        <fullName evidence="4">Lipoprotein</fullName>
    </recommendedName>
</protein>
<dbReference type="PROSITE" id="PS51257">
    <property type="entry name" value="PROKAR_LIPOPROTEIN"/>
    <property type="match status" value="1"/>
</dbReference>
<feature type="chain" id="PRO_5039685592" description="Lipoprotein" evidence="2">
    <location>
        <begin position="22"/>
        <end position="303"/>
    </location>
</feature>
<feature type="region of interest" description="Disordered" evidence="1">
    <location>
        <begin position="163"/>
        <end position="184"/>
    </location>
</feature>
<evidence type="ECO:0008006" key="4">
    <source>
        <dbReference type="Google" id="ProtNLM"/>
    </source>
</evidence>
<organism evidence="3">
    <name type="scientific">Streptomyces sp. gb1(2016)</name>
    <dbReference type="NCBI Taxonomy" id="1828321"/>
    <lineage>
        <taxon>Bacteria</taxon>
        <taxon>Bacillati</taxon>
        <taxon>Actinomycetota</taxon>
        <taxon>Actinomycetes</taxon>
        <taxon>Kitasatosporales</taxon>
        <taxon>Streptomycetaceae</taxon>
        <taxon>Streptomyces</taxon>
    </lineage>
</organism>